<dbReference type="GO" id="GO:0005737">
    <property type="term" value="C:cytoplasm"/>
    <property type="evidence" value="ECO:0007669"/>
    <property type="project" value="UniProtKB-SubCell"/>
</dbReference>
<keyword evidence="6" id="KW-0808">Transferase</keyword>
<dbReference type="Pfam" id="PF00155">
    <property type="entry name" value="Aminotran_1_2"/>
    <property type="match status" value="1"/>
</dbReference>
<evidence type="ECO:0000256" key="1">
    <source>
        <dbReference type="ARBA" id="ARBA00001933"/>
    </source>
</evidence>
<dbReference type="Proteomes" id="UP000756132">
    <property type="component" value="Chromosome 3"/>
</dbReference>
<dbReference type="GO" id="GO:0030170">
    <property type="term" value="F:pyridoxal phosphate binding"/>
    <property type="evidence" value="ECO:0007669"/>
    <property type="project" value="InterPro"/>
</dbReference>
<feature type="domain" description="Aminotransferase class I/classII large" evidence="10">
    <location>
        <begin position="143"/>
        <end position="523"/>
    </location>
</feature>
<organism evidence="11 12">
    <name type="scientific">Passalora fulva</name>
    <name type="common">Tomato leaf mold</name>
    <name type="synonym">Cladosporium fulvum</name>
    <dbReference type="NCBI Taxonomy" id="5499"/>
    <lineage>
        <taxon>Eukaryota</taxon>
        <taxon>Fungi</taxon>
        <taxon>Dikarya</taxon>
        <taxon>Ascomycota</taxon>
        <taxon>Pezizomycotina</taxon>
        <taxon>Dothideomycetes</taxon>
        <taxon>Dothideomycetidae</taxon>
        <taxon>Mycosphaerellales</taxon>
        <taxon>Mycosphaerellaceae</taxon>
        <taxon>Fulvia</taxon>
    </lineage>
</organism>
<dbReference type="OrthoDB" id="691673at2759"/>
<keyword evidence="12" id="KW-1185">Reference proteome</keyword>
<dbReference type="AlphaFoldDB" id="A0A9Q8LDG0"/>
<accession>A0A9Q8LDG0</accession>
<dbReference type="FunFam" id="3.40.640.10:FF:000074">
    <property type="entry name" value="Aromatic amino acid aminotransferase"/>
    <property type="match status" value="1"/>
</dbReference>
<evidence type="ECO:0000256" key="9">
    <source>
        <dbReference type="ARBA" id="ARBA00067014"/>
    </source>
</evidence>
<evidence type="ECO:0000256" key="6">
    <source>
        <dbReference type="ARBA" id="ARBA00022679"/>
    </source>
</evidence>
<comment type="similarity">
    <text evidence="3">Belongs to the class-I pyridoxal-phosphate-dependent aminotransferase family.</text>
</comment>
<dbReference type="KEGG" id="ffu:CLAFUR5_08181"/>
<name>A0A9Q8LDG0_PASFU</name>
<keyword evidence="7" id="KW-0663">Pyridoxal phosphate</keyword>
<dbReference type="SUPFAM" id="SSF53383">
    <property type="entry name" value="PLP-dependent transferases"/>
    <property type="match status" value="1"/>
</dbReference>
<dbReference type="InterPro" id="IPR015424">
    <property type="entry name" value="PyrdxlP-dep_Trfase"/>
</dbReference>
<dbReference type="GO" id="GO:0009074">
    <property type="term" value="P:aromatic amino acid family catabolic process"/>
    <property type="evidence" value="ECO:0007669"/>
    <property type="project" value="TreeGrafter"/>
</dbReference>
<dbReference type="EMBL" id="CP090165">
    <property type="protein sequence ID" value="UJO14663.1"/>
    <property type="molecule type" value="Genomic_DNA"/>
</dbReference>
<evidence type="ECO:0000313" key="11">
    <source>
        <dbReference type="EMBL" id="UJO14663.1"/>
    </source>
</evidence>
<protein>
    <recommendedName>
        <fullName evidence="9">aromatic-amino-acid transaminase</fullName>
        <ecNumber evidence="9">2.6.1.57</ecNumber>
    </recommendedName>
</protein>
<keyword evidence="4" id="KW-0963">Cytoplasm</keyword>
<dbReference type="InterPro" id="IPR050859">
    <property type="entry name" value="Class-I_PLP-dep_aminotransf"/>
</dbReference>
<dbReference type="PANTHER" id="PTHR42790:SF21">
    <property type="entry name" value="AROMATIC_AMINOADIPATE AMINOTRANSFERASE 1"/>
    <property type="match status" value="1"/>
</dbReference>
<evidence type="ECO:0000256" key="5">
    <source>
        <dbReference type="ARBA" id="ARBA00022576"/>
    </source>
</evidence>
<keyword evidence="5 11" id="KW-0032">Aminotransferase</keyword>
<dbReference type="GeneID" id="71988059"/>
<dbReference type="EC" id="2.6.1.57" evidence="9"/>
<dbReference type="GO" id="GO:0019878">
    <property type="term" value="P:lysine biosynthetic process via aminoadipic acid"/>
    <property type="evidence" value="ECO:0007669"/>
    <property type="project" value="TreeGrafter"/>
</dbReference>
<comment type="cofactor">
    <cofactor evidence="1">
        <name>pyridoxal 5'-phosphate</name>
        <dbReference type="ChEBI" id="CHEBI:597326"/>
    </cofactor>
</comment>
<dbReference type="RefSeq" id="XP_047759029.1">
    <property type="nucleotide sequence ID" value="XM_047907329.1"/>
</dbReference>
<comment type="subcellular location">
    <subcellularLocation>
        <location evidence="2">Cytoplasm</location>
    </subcellularLocation>
</comment>
<evidence type="ECO:0000256" key="8">
    <source>
        <dbReference type="ARBA" id="ARBA00051993"/>
    </source>
</evidence>
<evidence type="ECO:0000256" key="2">
    <source>
        <dbReference type="ARBA" id="ARBA00004496"/>
    </source>
</evidence>
<dbReference type="GO" id="GO:0006571">
    <property type="term" value="P:tyrosine biosynthetic process"/>
    <property type="evidence" value="ECO:0007669"/>
    <property type="project" value="TreeGrafter"/>
</dbReference>
<dbReference type="GO" id="GO:0047536">
    <property type="term" value="F:2-aminoadipate transaminase activity"/>
    <property type="evidence" value="ECO:0007669"/>
    <property type="project" value="TreeGrafter"/>
</dbReference>
<comment type="catalytic activity">
    <reaction evidence="8">
        <text>an aromatic L-alpha-amino acid + 2-oxoglutarate = an aromatic oxo-acid + L-glutamate</text>
        <dbReference type="Rhea" id="RHEA:17533"/>
        <dbReference type="ChEBI" id="CHEBI:16810"/>
        <dbReference type="ChEBI" id="CHEBI:29985"/>
        <dbReference type="ChEBI" id="CHEBI:73309"/>
        <dbReference type="ChEBI" id="CHEBI:84824"/>
        <dbReference type="EC" id="2.6.1.57"/>
    </reaction>
</comment>
<proteinExistence type="inferred from homology"/>
<dbReference type="CDD" id="cd00609">
    <property type="entry name" value="AAT_like"/>
    <property type="match status" value="1"/>
</dbReference>
<dbReference type="PANTHER" id="PTHR42790">
    <property type="entry name" value="AMINOTRANSFERASE"/>
    <property type="match status" value="1"/>
</dbReference>
<dbReference type="Gene3D" id="3.40.640.10">
    <property type="entry name" value="Type I PLP-dependent aspartate aminotransferase-like (Major domain)"/>
    <property type="match status" value="1"/>
</dbReference>
<dbReference type="OMA" id="GSAQFMR"/>
<sequence length="575" mass="63871">MAPPAATIDLNIFPETDTATFTVPDRLTAEKVAKRRAASGRLVAGVAAHADVEQFKGRTSHSHKALAKRWDHRLSHETQSRGGSSLKVAARYLKTPGIISLGGGLPSSDYFPFHEIGVKIPRLGHCAQGKEGSNVVRAGMHDMAEGKSAFDIATAAQYGLGHGSAQLLRWLVEHTEICHNPPYQDWSCTMTVGSTCAWDFALRMFCEPGDWVLSEQYTFPAAVETAAPMGVKFAAVKMDSNGMLPTDLDAVLTNWDYRKGPKPFVLYTVPTGQNPTGSTQDIQRRREIYAVAQKHDLIIFEDEPYYFLQMEPYKGPDGSPAPGPSSHQEFLHSIVPSFLSIDVDGRVMRSDSFSKVIAPGTRVGWITASEQLCDRYRTHADVCTQGPSGFSQLILYKLLDEAWTHAGYFDWLIYMRMEYTNRRNVMMQACEKYLPKDIVSWVPPMAGMFHWLQLDYKKHPNYHSQTFDDLEEEIFQSIIAHGTLLMKGSWFCADRAAKRDTMFFRATYAAAPFDKIDEAIKRFGEAIRDTFGLTPQMNGHGGSLEAGLAKLALTNGVNGHGDGIKESHDDINGVC</sequence>
<evidence type="ECO:0000256" key="3">
    <source>
        <dbReference type="ARBA" id="ARBA00007441"/>
    </source>
</evidence>
<dbReference type="GO" id="GO:0008793">
    <property type="term" value="F:aromatic-amino-acid transaminase activity"/>
    <property type="evidence" value="ECO:0007669"/>
    <property type="project" value="TreeGrafter"/>
</dbReference>
<gene>
    <name evidence="11" type="ORF">CLAFUR5_08181</name>
</gene>
<evidence type="ECO:0000256" key="4">
    <source>
        <dbReference type="ARBA" id="ARBA00022490"/>
    </source>
</evidence>
<dbReference type="InterPro" id="IPR015421">
    <property type="entry name" value="PyrdxlP-dep_Trfase_major"/>
</dbReference>
<reference evidence="11" key="1">
    <citation type="submission" date="2021-12" db="EMBL/GenBank/DDBJ databases">
        <authorList>
            <person name="Zaccaron A."/>
            <person name="Stergiopoulos I."/>
        </authorList>
    </citation>
    <scope>NUCLEOTIDE SEQUENCE</scope>
    <source>
        <strain evidence="11">Race5_Kim</strain>
    </source>
</reference>
<evidence type="ECO:0000256" key="7">
    <source>
        <dbReference type="ARBA" id="ARBA00022898"/>
    </source>
</evidence>
<dbReference type="InterPro" id="IPR004839">
    <property type="entry name" value="Aminotransferase_I/II_large"/>
</dbReference>
<reference evidence="11" key="2">
    <citation type="journal article" date="2022" name="Microb. Genom.">
        <title>A chromosome-scale genome assembly of the tomato pathogen Cladosporium fulvum reveals a compartmentalized genome architecture and the presence of a dispensable chromosome.</title>
        <authorList>
            <person name="Zaccaron A.Z."/>
            <person name="Chen L.H."/>
            <person name="Samaras A."/>
            <person name="Stergiopoulos I."/>
        </authorList>
    </citation>
    <scope>NUCLEOTIDE SEQUENCE</scope>
    <source>
        <strain evidence="11">Race5_Kim</strain>
    </source>
</reference>
<evidence type="ECO:0000259" key="10">
    <source>
        <dbReference type="Pfam" id="PF00155"/>
    </source>
</evidence>
<evidence type="ECO:0000313" key="12">
    <source>
        <dbReference type="Proteomes" id="UP000756132"/>
    </source>
</evidence>